<proteinExistence type="predicted"/>
<sequence>MPPTLPARLSTLTEPEALTDLLQVAKGVLAGTLAWWLSKDVLDSQLPFLAPWTALLTVHATVHRSLSRGVQSTIASSVGVLVSFAIGALLGVSVWTFALALLVGLLGARITWIKDEGVAIATTAIFVLGSGFGDQQPLLLDRIVEVALGVAVGVAVNLLVIPPLRHQQASRYVDSINRRMGDVLRDMADEFETSWDTDRAEAWFQETQSMSEELDSAWRTVRFARESEKMNPRTRLTVPFRTRRGPSPAADASYEEILARVDEGISHLRHLARTLREATYDDGEWDSTFRENWVRIVRDAGRAIADPDTEVEPIHDRLTALAADVSEDGRLPRRSWPLYGSLIASMRHIAVIVDDVASAREAREGA</sequence>
<keyword evidence="4 5" id="KW-0472">Membrane</keyword>
<dbReference type="Pfam" id="PF13515">
    <property type="entry name" value="FUSC_2"/>
    <property type="match status" value="1"/>
</dbReference>
<dbReference type="EMBL" id="QSWH01000011">
    <property type="protein sequence ID" value="RRR20914.1"/>
    <property type="molecule type" value="Genomic_DNA"/>
</dbReference>
<name>A0A345YT13_9MICO</name>
<feature type="transmembrane region" description="Helical" evidence="5">
    <location>
        <begin position="117"/>
        <end position="133"/>
    </location>
</feature>
<feature type="domain" description="Integral membrane bound transporter" evidence="6">
    <location>
        <begin position="34"/>
        <end position="156"/>
    </location>
</feature>
<reference evidence="8 10" key="2">
    <citation type="submission" date="2018-08" db="EMBL/GenBank/DDBJ databases">
        <title>Brachybacterium saurashtrense DSM 23186.</title>
        <authorList>
            <person name="Li Y."/>
        </authorList>
    </citation>
    <scope>NUCLEOTIDE SEQUENCE [LARGE SCALE GENOMIC DNA]</scope>
    <source>
        <strain evidence="8 10">DSM 23186</strain>
    </source>
</reference>
<keyword evidence="9" id="KW-1185">Reference proteome</keyword>
<protein>
    <recommendedName>
        <fullName evidence="6">Integral membrane bound transporter domain-containing protein</fullName>
    </recommendedName>
</protein>
<evidence type="ECO:0000313" key="7">
    <source>
        <dbReference type="EMBL" id="AXK47065.1"/>
    </source>
</evidence>
<evidence type="ECO:0000256" key="4">
    <source>
        <dbReference type="ARBA" id="ARBA00023136"/>
    </source>
</evidence>
<organism evidence="8 10">
    <name type="scientific">Brachybacterium saurashtrense</name>
    <dbReference type="NCBI Taxonomy" id="556288"/>
    <lineage>
        <taxon>Bacteria</taxon>
        <taxon>Bacillati</taxon>
        <taxon>Actinomycetota</taxon>
        <taxon>Actinomycetes</taxon>
        <taxon>Micrococcales</taxon>
        <taxon>Dermabacteraceae</taxon>
        <taxon>Brachybacterium</taxon>
    </lineage>
</organism>
<evidence type="ECO:0000256" key="2">
    <source>
        <dbReference type="ARBA" id="ARBA00022692"/>
    </source>
</evidence>
<dbReference type="GO" id="GO:0016020">
    <property type="term" value="C:membrane"/>
    <property type="evidence" value="ECO:0007669"/>
    <property type="project" value="UniProtKB-SubCell"/>
</dbReference>
<evidence type="ECO:0000259" key="6">
    <source>
        <dbReference type="Pfam" id="PF13515"/>
    </source>
</evidence>
<comment type="subcellular location">
    <subcellularLocation>
        <location evidence="1">Membrane</location>
        <topology evidence="1">Multi-pass membrane protein</topology>
    </subcellularLocation>
</comment>
<keyword evidence="3 5" id="KW-1133">Transmembrane helix</keyword>
<evidence type="ECO:0000256" key="3">
    <source>
        <dbReference type="ARBA" id="ARBA00022989"/>
    </source>
</evidence>
<reference evidence="7 9" key="1">
    <citation type="submission" date="2018-07" db="EMBL/GenBank/DDBJ databases">
        <title>Brachybacterium saurashtrense DSM 23186 genome sequence.</title>
        <authorList>
            <person name="Guo L."/>
        </authorList>
    </citation>
    <scope>NUCLEOTIDE SEQUENCE [LARGE SCALE GENOMIC DNA]</scope>
    <source>
        <strain evidence="7 9">DSM 23186</strain>
    </source>
</reference>
<dbReference type="AlphaFoldDB" id="A0A345YT13"/>
<evidence type="ECO:0000313" key="10">
    <source>
        <dbReference type="Proteomes" id="UP000282185"/>
    </source>
</evidence>
<dbReference type="InterPro" id="IPR049453">
    <property type="entry name" value="Memb_transporter_dom"/>
</dbReference>
<dbReference type="EMBL" id="CP031356">
    <property type="protein sequence ID" value="AXK47065.1"/>
    <property type="molecule type" value="Genomic_DNA"/>
</dbReference>
<evidence type="ECO:0000313" key="9">
    <source>
        <dbReference type="Proteomes" id="UP000254236"/>
    </source>
</evidence>
<evidence type="ECO:0000313" key="8">
    <source>
        <dbReference type="EMBL" id="RRR20914.1"/>
    </source>
</evidence>
<keyword evidence="2 5" id="KW-0812">Transmembrane</keyword>
<dbReference type="OrthoDB" id="3780377at2"/>
<dbReference type="Proteomes" id="UP000254236">
    <property type="component" value="Chromosome"/>
</dbReference>
<dbReference type="KEGG" id="bsau:DWV08_16540"/>
<gene>
    <name evidence="7" type="ORF">DWV08_16540</name>
    <name evidence="8" type="ORF">DXU92_16435</name>
</gene>
<dbReference type="RefSeq" id="WP_115414812.1">
    <property type="nucleotide sequence ID" value="NZ_CP031356.1"/>
</dbReference>
<accession>A0A345YT13</accession>
<feature type="transmembrane region" description="Helical" evidence="5">
    <location>
        <begin position="78"/>
        <end position="105"/>
    </location>
</feature>
<evidence type="ECO:0000256" key="1">
    <source>
        <dbReference type="ARBA" id="ARBA00004141"/>
    </source>
</evidence>
<dbReference type="Proteomes" id="UP000282185">
    <property type="component" value="Unassembled WGS sequence"/>
</dbReference>
<evidence type="ECO:0000256" key="5">
    <source>
        <dbReference type="SAM" id="Phobius"/>
    </source>
</evidence>
<feature type="transmembrane region" description="Helical" evidence="5">
    <location>
        <begin position="139"/>
        <end position="161"/>
    </location>
</feature>